<keyword evidence="1" id="KW-0812">Transmembrane</keyword>
<name>A0A1G9IW36_9FLAO</name>
<organism evidence="2 3">
    <name type="scientific">Kriegella aquimaris</name>
    <dbReference type="NCBI Taxonomy" id="192904"/>
    <lineage>
        <taxon>Bacteria</taxon>
        <taxon>Pseudomonadati</taxon>
        <taxon>Bacteroidota</taxon>
        <taxon>Flavobacteriia</taxon>
        <taxon>Flavobacteriales</taxon>
        <taxon>Flavobacteriaceae</taxon>
        <taxon>Kriegella</taxon>
    </lineage>
</organism>
<protein>
    <submittedName>
        <fullName evidence="2">Uncharacterized protein</fullName>
    </submittedName>
</protein>
<evidence type="ECO:0000313" key="2">
    <source>
        <dbReference type="EMBL" id="SDL29044.1"/>
    </source>
</evidence>
<evidence type="ECO:0000256" key="1">
    <source>
        <dbReference type="SAM" id="Phobius"/>
    </source>
</evidence>
<accession>A0A1G9IW36</accession>
<dbReference type="Proteomes" id="UP000199440">
    <property type="component" value="Unassembled WGS sequence"/>
</dbReference>
<feature type="transmembrane region" description="Helical" evidence="1">
    <location>
        <begin position="26"/>
        <end position="47"/>
    </location>
</feature>
<keyword evidence="3" id="KW-1185">Reference proteome</keyword>
<keyword evidence="1" id="KW-0472">Membrane</keyword>
<feature type="transmembrane region" description="Helical" evidence="1">
    <location>
        <begin position="59"/>
        <end position="76"/>
    </location>
</feature>
<dbReference type="EMBL" id="FNGV01000001">
    <property type="protein sequence ID" value="SDL29044.1"/>
    <property type="molecule type" value="Genomic_DNA"/>
</dbReference>
<feature type="transmembrane region" description="Helical" evidence="1">
    <location>
        <begin position="96"/>
        <end position="119"/>
    </location>
</feature>
<evidence type="ECO:0000313" key="3">
    <source>
        <dbReference type="Proteomes" id="UP000199440"/>
    </source>
</evidence>
<dbReference type="AlphaFoldDB" id="A0A1G9IW36"/>
<proteinExistence type="predicted"/>
<sequence length="142" mass="17145">MALLVLSVFSFYGLYTDKFYFFKPDNYIFPLLSIVHFTFLYVLWFKIKENELSDPPMRTLEYSLYIIFLVYLYKFFETTQILISYDEFENHVIPNSFFPIAILIVTLQLLLMALTLMAFKYRKDLVGQYVFDDMNQHVDSWK</sequence>
<gene>
    <name evidence="2" type="ORF">SAMN04488514_101291</name>
</gene>
<reference evidence="2 3" key="1">
    <citation type="submission" date="2016-10" db="EMBL/GenBank/DDBJ databases">
        <authorList>
            <person name="de Groot N.N."/>
        </authorList>
    </citation>
    <scope>NUCLEOTIDE SEQUENCE [LARGE SCALE GENOMIC DNA]</scope>
    <source>
        <strain evidence="2 3">DSM 19886</strain>
    </source>
</reference>
<keyword evidence="1" id="KW-1133">Transmembrane helix</keyword>